<dbReference type="EMBL" id="WHNX01000040">
    <property type="protein sequence ID" value="MPW27101.1"/>
    <property type="molecule type" value="Genomic_DNA"/>
</dbReference>
<dbReference type="InterPro" id="IPR036390">
    <property type="entry name" value="WH_DNA-bd_sf"/>
</dbReference>
<evidence type="ECO:0000256" key="3">
    <source>
        <dbReference type="ARBA" id="ARBA00022691"/>
    </source>
</evidence>
<dbReference type="AlphaFoldDB" id="A0A6A7KCR5"/>
<dbReference type="PROSITE" id="PS51683">
    <property type="entry name" value="SAM_OMT_II"/>
    <property type="match status" value="1"/>
</dbReference>
<dbReference type="Pfam" id="PF10050">
    <property type="entry name" value="DUF2284"/>
    <property type="match status" value="1"/>
</dbReference>
<dbReference type="InterPro" id="IPR001077">
    <property type="entry name" value="COMT_C"/>
</dbReference>
<dbReference type="InterPro" id="IPR012967">
    <property type="entry name" value="COMT_dimerisation"/>
</dbReference>
<protein>
    <submittedName>
        <fullName evidence="6">Methyltransferase domain-containing protein</fullName>
    </submittedName>
</protein>
<dbReference type="GO" id="GO:0046983">
    <property type="term" value="F:protein dimerization activity"/>
    <property type="evidence" value="ECO:0007669"/>
    <property type="project" value="InterPro"/>
</dbReference>
<dbReference type="Gene3D" id="3.40.50.150">
    <property type="entry name" value="Vaccinia Virus protein VP39"/>
    <property type="match status" value="1"/>
</dbReference>
<dbReference type="PANTHER" id="PTHR43712">
    <property type="entry name" value="PUTATIVE (AFU_ORTHOLOGUE AFUA_4G14580)-RELATED"/>
    <property type="match status" value="1"/>
</dbReference>
<accession>A0A6A7KCR5</accession>
<feature type="domain" description="O-methyltransferase C-terminal" evidence="4">
    <location>
        <begin position="138"/>
        <end position="296"/>
    </location>
</feature>
<dbReference type="Proteomes" id="UP000440004">
    <property type="component" value="Unassembled WGS sequence"/>
</dbReference>
<keyword evidence="2 6" id="KW-0808">Transferase</keyword>
<feature type="domain" description="O-methyltransferase dimerisation" evidence="5">
    <location>
        <begin position="17"/>
        <end position="89"/>
    </location>
</feature>
<dbReference type="PANTHER" id="PTHR43712:SF2">
    <property type="entry name" value="O-METHYLTRANSFERASE CICE"/>
    <property type="match status" value="1"/>
</dbReference>
<evidence type="ECO:0000259" key="5">
    <source>
        <dbReference type="Pfam" id="PF08100"/>
    </source>
</evidence>
<dbReference type="GO" id="GO:0008171">
    <property type="term" value="F:O-methyltransferase activity"/>
    <property type="evidence" value="ECO:0007669"/>
    <property type="project" value="InterPro"/>
</dbReference>
<sequence>MNKFDPHGSDIQYLEDIATSYWNSEILFSAVELDIFEDIQEPMLLNKICKLYGCGEESMRRFLDVLVTMGLLTKYQDSYMNSQMSNTYLIKGKELYQGDSILWRKELKSQWDVLTETIRRGKRIHYIPQDDEQVLFERTKRYINAMDAVIKSKAKEIVSMFGNLELKGKILDVGAGSGAFSLEFIKRYSNISVTLLDLENVINLGKEKYKDVDSIKYHMANILEEWKVEGDYQVIILSNILHAYSEDEVEHILDEAVKNISNTGCLVIHDFFMEHSRLKAGLTDLNMMINTYNGKVFYGKWIGDKLTERGLNHSNLVPLEGDTGVVFASPSKTFIESLALNKIKVISQKIADFGFNNSVKINPQKEVFQTSIAPLKCEYGCGFYAKGTCQTEHIHIDKARQFISEFSVGILIEGEPPTKEFQISMLQIEKEAFKLGFYKAFILWAGPCSLCERCKGRETHCSKTRPSMESYGIDVFKTVREKGIKLKTLDNQDYVKYFGLLLLE</sequence>
<dbReference type="InterPro" id="IPR036388">
    <property type="entry name" value="WH-like_DNA-bd_sf"/>
</dbReference>
<evidence type="ECO:0000256" key="1">
    <source>
        <dbReference type="ARBA" id="ARBA00022603"/>
    </source>
</evidence>
<dbReference type="Pfam" id="PF08100">
    <property type="entry name" value="Dimerisation"/>
    <property type="match status" value="1"/>
</dbReference>
<proteinExistence type="predicted"/>
<dbReference type="Pfam" id="PF00891">
    <property type="entry name" value="Methyltransf_2"/>
    <property type="match status" value="1"/>
</dbReference>
<evidence type="ECO:0000313" key="7">
    <source>
        <dbReference type="Proteomes" id="UP000440004"/>
    </source>
</evidence>
<dbReference type="RefSeq" id="WP_152806496.1">
    <property type="nucleotide sequence ID" value="NZ_WHNX01000040.1"/>
</dbReference>
<dbReference type="SUPFAM" id="SSF53335">
    <property type="entry name" value="S-adenosyl-L-methionine-dependent methyltransferases"/>
    <property type="match status" value="1"/>
</dbReference>
<evidence type="ECO:0000313" key="6">
    <source>
        <dbReference type="EMBL" id="MPW27101.1"/>
    </source>
</evidence>
<comment type="caution">
    <text evidence="6">The sequence shown here is derived from an EMBL/GenBank/DDBJ whole genome shotgun (WGS) entry which is preliminary data.</text>
</comment>
<keyword evidence="7" id="KW-1185">Reference proteome</keyword>
<dbReference type="GO" id="GO:0032259">
    <property type="term" value="P:methylation"/>
    <property type="evidence" value="ECO:0007669"/>
    <property type="project" value="UniProtKB-KW"/>
</dbReference>
<dbReference type="InterPro" id="IPR019271">
    <property type="entry name" value="DUF2284_metal-binding"/>
</dbReference>
<gene>
    <name evidence="6" type="ORF">GC105_15065</name>
</gene>
<dbReference type="InterPro" id="IPR029063">
    <property type="entry name" value="SAM-dependent_MTases_sf"/>
</dbReference>
<keyword evidence="1 6" id="KW-0489">Methyltransferase</keyword>
<evidence type="ECO:0000259" key="4">
    <source>
        <dbReference type="Pfam" id="PF00891"/>
    </source>
</evidence>
<reference evidence="6 7" key="1">
    <citation type="submission" date="2019-10" db="EMBL/GenBank/DDBJ databases">
        <title>Alkalibaculum tamaniensis sp.nov., a new alkaliphilic acetogen, isolated on methoxylated aromatics from a mud volcano.</title>
        <authorList>
            <person name="Khomyakova M.A."/>
            <person name="Merkel A.Y."/>
            <person name="Bonch-Osmolovskaya E.A."/>
            <person name="Slobodkin A.I."/>
        </authorList>
    </citation>
    <scope>NUCLEOTIDE SEQUENCE [LARGE SCALE GENOMIC DNA]</scope>
    <source>
        <strain evidence="6 7">M08DMB</strain>
    </source>
</reference>
<dbReference type="Gene3D" id="1.10.10.10">
    <property type="entry name" value="Winged helix-like DNA-binding domain superfamily/Winged helix DNA-binding domain"/>
    <property type="match status" value="1"/>
</dbReference>
<dbReference type="CDD" id="cd02440">
    <property type="entry name" value="AdoMet_MTases"/>
    <property type="match status" value="1"/>
</dbReference>
<evidence type="ECO:0000256" key="2">
    <source>
        <dbReference type="ARBA" id="ARBA00022679"/>
    </source>
</evidence>
<dbReference type="InterPro" id="IPR016461">
    <property type="entry name" value="COMT-like"/>
</dbReference>
<organism evidence="6 7">
    <name type="scientific">Alkalibaculum sporogenes</name>
    <dbReference type="NCBI Taxonomy" id="2655001"/>
    <lineage>
        <taxon>Bacteria</taxon>
        <taxon>Bacillati</taxon>
        <taxon>Bacillota</taxon>
        <taxon>Clostridia</taxon>
        <taxon>Eubacteriales</taxon>
        <taxon>Eubacteriaceae</taxon>
        <taxon>Alkalibaculum</taxon>
    </lineage>
</organism>
<dbReference type="SUPFAM" id="SSF46785">
    <property type="entry name" value="Winged helix' DNA-binding domain"/>
    <property type="match status" value="1"/>
</dbReference>
<keyword evidence="3" id="KW-0949">S-adenosyl-L-methionine</keyword>
<name>A0A6A7KCR5_9FIRM</name>